<dbReference type="EMBL" id="OX451736">
    <property type="protein sequence ID" value="CAI8587429.1"/>
    <property type="molecule type" value="Genomic_DNA"/>
</dbReference>
<gene>
    <name evidence="1" type="ORF">VFH_I299200</name>
</gene>
<keyword evidence="2" id="KW-1185">Reference proteome</keyword>
<organism evidence="1 2">
    <name type="scientific">Vicia faba</name>
    <name type="common">Broad bean</name>
    <name type="synonym">Faba vulgaris</name>
    <dbReference type="NCBI Taxonomy" id="3906"/>
    <lineage>
        <taxon>Eukaryota</taxon>
        <taxon>Viridiplantae</taxon>
        <taxon>Streptophyta</taxon>
        <taxon>Embryophyta</taxon>
        <taxon>Tracheophyta</taxon>
        <taxon>Spermatophyta</taxon>
        <taxon>Magnoliopsida</taxon>
        <taxon>eudicotyledons</taxon>
        <taxon>Gunneridae</taxon>
        <taxon>Pentapetalae</taxon>
        <taxon>rosids</taxon>
        <taxon>fabids</taxon>
        <taxon>Fabales</taxon>
        <taxon>Fabaceae</taxon>
        <taxon>Papilionoideae</taxon>
        <taxon>50 kb inversion clade</taxon>
        <taxon>NPAAA clade</taxon>
        <taxon>Hologalegina</taxon>
        <taxon>IRL clade</taxon>
        <taxon>Fabeae</taxon>
        <taxon>Vicia</taxon>
    </lineage>
</organism>
<name>A0AAV0YNF6_VICFA</name>
<evidence type="ECO:0000313" key="1">
    <source>
        <dbReference type="EMBL" id="CAI8587429.1"/>
    </source>
</evidence>
<reference evidence="1 2" key="1">
    <citation type="submission" date="2023-01" db="EMBL/GenBank/DDBJ databases">
        <authorList>
            <person name="Kreplak J."/>
        </authorList>
    </citation>
    <scope>NUCLEOTIDE SEQUENCE [LARGE SCALE GENOMIC DNA]</scope>
</reference>
<protein>
    <submittedName>
        <fullName evidence="1">Uncharacterized protein</fullName>
    </submittedName>
</protein>
<accession>A0AAV0YNF6</accession>
<proteinExistence type="predicted"/>
<sequence>MSSSSVVPKDAGDFVSIYTSRNKFVSFWKDGCLFLRGWGSGYPGDLCTLREEILGVISITHSQLFPNNWGYIMDFKMVCEKLNINMIVWVFSLFLLPSQRKVVGRPWETDSPREAEPIGGANLTYWLNDVNPDLLRVKGLHLPFSKEFSAAYRSLYSQSSSAIMNMK</sequence>
<dbReference type="Proteomes" id="UP001157006">
    <property type="component" value="Chromosome 1L"/>
</dbReference>
<evidence type="ECO:0000313" key="2">
    <source>
        <dbReference type="Proteomes" id="UP001157006"/>
    </source>
</evidence>
<dbReference type="AlphaFoldDB" id="A0AAV0YNF6"/>